<gene>
    <name evidence="2" type="ORF">NCGR_LOCUS52795</name>
</gene>
<protein>
    <submittedName>
        <fullName evidence="2">Uncharacterized protein</fullName>
    </submittedName>
</protein>
<proteinExistence type="predicted"/>
<evidence type="ECO:0000313" key="3">
    <source>
        <dbReference type="Proteomes" id="UP000604825"/>
    </source>
</evidence>
<evidence type="ECO:0000313" key="2">
    <source>
        <dbReference type="EMBL" id="CAD6269491.1"/>
    </source>
</evidence>
<feature type="compositionally biased region" description="Gly residues" evidence="1">
    <location>
        <begin position="59"/>
        <end position="69"/>
    </location>
</feature>
<dbReference type="EMBL" id="CAJGYO010000015">
    <property type="protein sequence ID" value="CAD6269491.1"/>
    <property type="molecule type" value="Genomic_DNA"/>
</dbReference>
<organism evidence="2 3">
    <name type="scientific">Miscanthus lutarioriparius</name>
    <dbReference type="NCBI Taxonomy" id="422564"/>
    <lineage>
        <taxon>Eukaryota</taxon>
        <taxon>Viridiplantae</taxon>
        <taxon>Streptophyta</taxon>
        <taxon>Embryophyta</taxon>
        <taxon>Tracheophyta</taxon>
        <taxon>Spermatophyta</taxon>
        <taxon>Magnoliopsida</taxon>
        <taxon>Liliopsida</taxon>
        <taxon>Poales</taxon>
        <taxon>Poaceae</taxon>
        <taxon>PACMAD clade</taxon>
        <taxon>Panicoideae</taxon>
        <taxon>Andropogonodae</taxon>
        <taxon>Andropogoneae</taxon>
        <taxon>Saccharinae</taxon>
        <taxon>Miscanthus</taxon>
    </lineage>
</organism>
<sequence>MGKSWAKGYIPAESQNKALQFNVDLKKMMTSAEPTPWLSAGGRPPFRPLRAAAAPLSSWGGGDGSGSGDIRGAASDSDSLKESVRTLTQEQRLRDTKKAFWMPSPMTSAAQHSGLPQTPAVVAGAPPVAAAGACRRRPLAPPRRKAKGTHRGEEVEEEEAAVLAAARVDMLRGWGSGSGLAASSCFLS</sequence>
<feature type="compositionally biased region" description="Low complexity" evidence="1">
    <location>
        <begin position="40"/>
        <end position="58"/>
    </location>
</feature>
<comment type="caution">
    <text evidence="2">The sequence shown here is derived from an EMBL/GenBank/DDBJ whole genome shotgun (WGS) entry which is preliminary data.</text>
</comment>
<feature type="region of interest" description="Disordered" evidence="1">
    <location>
        <begin position="136"/>
        <end position="159"/>
    </location>
</feature>
<dbReference type="AlphaFoldDB" id="A0A811RHP7"/>
<name>A0A811RHP7_9POAL</name>
<accession>A0A811RHP7</accession>
<reference evidence="2" key="1">
    <citation type="submission" date="2020-10" db="EMBL/GenBank/DDBJ databases">
        <authorList>
            <person name="Han B."/>
            <person name="Lu T."/>
            <person name="Zhao Q."/>
            <person name="Huang X."/>
            <person name="Zhao Y."/>
        </authorList>
    </citation>
    <scope>NUCLEOTIDE SEQUENCE</scope>
</reference>
<evidence type="ECO:0000256" key="1">
    <source>
        <dbReference type="SAM" id="MobiDB-lite"/>
    </source>
</evidence>
<keyword evidence="3" id="KW-1185">Reference proteome</keyword>
<dbReference type="Proteomes" id="UP000604825">
    <property type="component" value="Unassembled WGS sequence"/>
</dbReference>
<feature type="compositionally biased region" description="Basic residues" evidence="1">
    <location>
        <begin position="136"/>
        <end position="149"/>
    </location>
</feature>
<feature type="region of interest" description="Disordered" evidence="1">
    <location>
        <begin position="33"/>
        <end position="100"/>
    </location>
</feature>